<dbReference type="PROSITE" id="PS00041">
    <property type="entry name" value="HTH_ARAC_FAMILY_1"/>
    <property type="match status" value="1"/>
</dbReference>
<evidence type="ECO:0000259" key="5">
    <source>
        <dbReference type="PROSITE" id="PS01124"/>
    </source>
</evidence>
<protein>
    <recommendedName>
        <fullName evidence="5">HTH araC/xylS-type domain-containing protein</fullName>
    </recommendedName>
</protein>
<keyword evidence="2" id="KW-0238">DNA-binding</keyword>
<sequence length="199" mass="22935">MKRKLLAKSKSINHPYLLLTISLFFLSIFVGTLKLNQISITLSSNGNYYLLLILIVLLVLLLMIFQFKINVPKEGEKSTEQGKRRLSDDHGLINKVNDLIFQKLSDPTLSVSEIEKEIGVSRPILLSIFKKEKGATVVEFIKKERLKKARGLLESSSYNISEIAYQVGYSDPKYFSKSFRKEYSTTPTQYRNRYLKMNK</sequence>
<dbReference type="EMBL" id="JRYR02000002">
    <property type="protein sequence ID" value="OHX64402.1"/>
    <property type="molecule type" value="Genomic_DNA"/>
</dbReference>
<dbReference type="PRINTS" id="PR00032">
    <property type="entry name" value="HTHARAC"/>
</dbReference>
<reference evidence="6 7" key="1">
    <citation type="journal article" date="2012" name="Int. J. Syst. Evol. Microbiol.">
        <title>Flammeovirga pacifica sp. nov., isolated from deep-sea sediment.</title>
        <authorList>
            <person name="Xu H."/>
            <person name="Fu Y."/>
            <person name="Yang N."/>
            <person name="Ding Z."/>
            <person name="Lai Q."/>
            <person name="Zeng R."/>
        </authorList>
    </citation>
    <scope>NUCLEOTIDE SEQUENCE [LARGE SCALE GENOMIC DNA]</scope>
    <source>
        <strain evidence="7">DSM 24597 / LMG 26175 / WPAGA1</strain>
    </source>
</reference>
<dbReference type="SMART" id="SM00342">
    <property type="entry name" value="HTH_ARAC"/>
    <property type="match status" value="1"/>
</dbReference>
<feature type="transmembrane region" description="Helical" evidence="4">
    <location>
        <begin position="48"/>
        <end position="67"/>
    </location>
</feature>
<dbReference type="Proteomes" id="UP000179797">
    <property type="component" value="Unassembled WGS sequence"/>
</dbReference>
<keyword evidence="4" id="KW-1133">Transmembrane helix</keyword>
<keyword evidence="4" id="KW-0472">Membrane</keyword>
<name>A0A1S1YTP6_FLAPC</name>
<feature type="domain" description="HTH araC/xylS-type" evidence="5">
    <location>
        <begin position="94"/>
        <end position="193"/>
    </location>
</feature>
<dbReference type="GO" id="GO:0003700">
    <property type="term" value="F:DNA-binding transcription factor activity"/>
    <property type="evidence" value="ECO:0007669"/>
    <property type="project" value="InterPro"/>
</dbReference>
<dbReference type="InterPro" id="IPR009057">
    <property type="entry name" value="Homeodomain-like_sf"/>
</dbReference>
<evidence type="ECO:0000313" key="7">
    <source>
        <dbReference type="Proteomes" id="UP000179797"/>
    </source>
</evidence>
<evidence type="ECO:0000313" key="6">
    <source>
        <dbReference type="EMBL" id="OHX64402.1"/>
    </source>
</evidence>
<dbReference type="InterPro" id="IPR018060">
    <property type="entry name" value="HTH_AraC"/>
</dbReference>
<accession>A0A1S1YTP6</accession>
<dbReference type="PANTHER" id="PTHR43280">
    <property type="entry name" value="ARAC-FAMILY TRANSCRIPTIONAL REGULATOR"/>
    <property type="match status" value="1"/>
</dbReference>
<dbReference type="Pfam" id="PF12833">
    <property type="entry name" value="HTH_18"/>
    <property type="match status" value="1"/>
</dbReference>
<keyword evidence="7" id="KW-1185">Reference proteome</keyword>
<dbReference type="InterPro" id="IPR018062">
    <property type="entry name" value="HTH_AraC-typ_CS"/>
</dbReference>
<gene>
    <name evidence="6" type="ORF">NH26_22690</name>
</gene>
<comment type="caution">
    <text evidence="6">The sequence shown here is derived from an EMBL/GenBank/DDBJ whole genome shotgun (WGS) entry which is preliminary data.</text>
</comment>
<keyword evidence="1" id="KW-0805">Transcription regulation</keyword>
<organism evidence="6 7">
    <name type="scientific">Flammeovirga pacifica</name>
    <dbReference type="NCBI Taxonomy" id="915059"/>
    <lineage>
        <taxon>Bacteria</taxon>
        <taxon>Pseudomonadati</taxon>
        <taxon>Bacteroidota</taxon>
        <taxon>Cytophagia</taxon>
        <taxon>Cytophagales</taxon>
        <taxon>Flammeovirgaceae</taxon>
        <taxon>Flammeovirga</taxon>
    </lineage>
</organism>
<evidence type="ECO:0000256" key="4">
    <source>
        <dbReference type="SAM" id="Phobius"/>
    </source>
</evidence>
<evidence type="ECO:0000256" key="3">
    <source>
        <dbReference type="ARBA" id="ARBA00023163"/>
    </source>
</evidence>
<dbReference type="SUPFAM" id="SSF46689">
    <property type="entry name" value="Homeodomain-like"/>
    <property type="match status" value="1"/>
</dbReference>
<dbReference type="PROSITE" id="PS01124">
    <property type="entry name" value="HTH_ARAC_FAMILY_2"/>
    <property type="match status" value="1"/>
</dbReference>
<dbReference type="InterPro" id="IPR020449">
    <property type="entry name" value="Tscrpt_reg_AraC-type_HTH"/>
</dbReference>
<keyword evidence="3" id="KW-0804">Transcription</keyword>
<keyword evidence="4" id="KW-0812">Transmembrane</keyword>
<proteinExistence type="predicted"/>
<evidence type="ECO:0000256" key="2">
    <source>
        <dbReference type="ARBA" id="ARBA00023125"/>
    </source>
</evidence>
<evidence type="ECO:0000256" key="1">
    <source>
        <dbReference type="ARBA" id="ARBA00023015"/>
    </source>
</evidence>
<dbReference type="STRING" id="915059.NH26_22690"/>
<feature type="transmembrane region" description="Helical" evidence="4">
    <location>
        <begin position="16"/>
        <end position="36"/>
    </location>
</feature>
<dbReference type="GO" id="GO:0043565">
    <property type="term" value="F:sequence-specific DNA binding"/>
    <property type="evidence" value="ECO:0007669"/>
    <property type="project" value="InterPro"/>
</dbReference>
<dbReference type="Gene3D" id="1.10.10.60">
    <property type="entry name" value="Homeodomain-like"/>
    <property type="match status" value="2"/>
</dbReference>
<dbReference type="AlphaFoldDB" id="A0A1S1YTP6"/>
<dbReference type="PANTHER" id="PTHR43280:SF10">
    <property type="entry name" value="REGULATORY PROTEIN POCR"/>
    <property type="match status" value="1"/>
</dbReference>